<dbReference type="GO" id="GO:0005524">
    <property type="term" value="F:ATP binding"/>
    <property type="evidence" value="ECO:0007669"/>
    <property type="project" value="UniProtKB-UniRule"/>
</dbReference>
<evidence type="ECO:0000313" key="8">
    <source>
        <dbReference type="EMBL" id="AGC71139.1"/>
    </source>
</evidence>
<keyword evidence="3 8" id="KW-0418">Kinase</keyword>
<keyword evidence="1" id="KW-0808">Transferase</keyword>
<dbReference type="Gene3D" id="1.10.510.10">
    <property type="entry name" value="Transferase(Phosphotransferase) domain 1"/>
    <property type="match status" value="1"/>
</dbReference>
<dbReference type="PROSITE" id="PS00107">
    <property type="entry name" value="PROTEIN_KINASE_ATP"/>
    <property type="match status" value="1"/>
</dbReference>
<evidence type="ECO:0000256" key="5">
    <source>
        <dbReference type="PROSITE-ProRule" id="PRU10141"/>
    </source>
</evidence>
<dbReference type="AlphaFoldDB" id="L7VUI7"/>
<dbReference type="InterPro" id="IPR017441">
    <property type="entry name" value="Protein_kinase_ATP_BS"/>
</dbReference>
<dbReference type="PANTHER" id="PTHR43289:SF30">
    <property type="entry name" value="NON-SPECIFIC SERINE_THREONINE PROTEIN KINASE"/>
    <property type="match status" value="1"/>
</dbReference>
<dbReference type="Pfam" id="PF00069">
    <property type="entry name" value="Pkinase"/>
    <property type="match status" value="1"/>
</dbReference>
<keyword evidence="8" id="KW-0723">Serine/threonine-protein kinase</keyword>
<dbReference type="Gene3D" id="3.30.200.20">
    <property type="entry name" value="Phosphorylase Kinase, domain 1"/>
    <property type="match status" value="1"/>
</dbReference>
<evidence type="ECO:0000256" key="4">
    <source>
        <dbReference type="ARBA" id="ARBA00022840"/>
    </source>
</evidence>
<dbReference type="SUPFAM" id="SSF56112">
    <property type="entry name" value="Protein kinase-like (PK-like)"/>
    <property type="match status" value="1"/>
</dbReference>
<dbReference type="InterPro" id="IPR011009">
    <property type="entry name" value="Kinase-like_dom_sf"/>
</dbReference>
<sequence>MTDSDEPGSNRQFEPPHTTLGKYCPSCHRIYVAPESDANFCAKDGAPLVANQRIFGDKYVLGEPLGFGHMSEVYVAIQAGIGRNVALKLLRSEHETSPEMRKRFEREAQIASSLDHPNAVTIFESGHTSDGQSYIAMELLSGETLDRVIQREAPMPVGRALELLIPAVRALAAAHSRNIIHRDVKPENIFVAHKRLSVGTEEVVKVLDFGIARVLGRKTRVTATQTALGTPHYMAPETLQGEEATTQSDVYAVGVMLTEMLTGKLPWGESSRSEISTVMARMVAPPQRLLTLLPGGLFPEDLQPALDQFLSLTLEDRPVDCAVALQVLLQIGISVGSITALSLSSLPAIHPLASGRQPVSAPQSFEGAQALSLDQAERSTQPLRSATAVLHGTRVILPPERSRWLPVAALIAIVALPMMWWAKQRPPKVSQHPEVAAAAIPAVPVTPTAPEPAKPDTHAPLPTAPSAPAKGEKKAPVHKHRRHSKRTKTSGSPSLLYPLDTKGY</sequence>
<dbReference type="CDD" id="cd14014">
    <property type="entry name" value="STKc_PknB_like"/>
    <property type="match status" value="1"/>
</dbReference>
<feature type="region of interest" description="Disordered" evidence="6">
    <location>
        <begin position="446"/>
        <end position="504"/>
    </location>
</feature>
<organism evidence="8">
    <name type="scientific">uncultured bacterium A1Q1_fos_18</name>
    <dbReference type="NCBI Taxonomy" id="1256551"/>
    <lineage>
        <taxon>Bacteria</taxon>
        <taxon>environmental samples</taxon>
    </lineage>
</organism>
<feature type="binding site" evidence="5">
    <location>
        <position position="88"/>
    </location>
    <ligand>
        <name>ATP</name>
        <dbReference type="ChEBI" id="CHEBI:30616"/>
    </ligand>
</feature>
<dbReference type="EMBL" id="JX649863">
    <property type="protein sequence ID" value="AGC71139.1"/>
    <property type="molecule type" value="Genomic_DNA"/>
</dbReference>
<protein>
    <submittedName>
        <fullName evidence="8">Putative serine/threonine protein kinase</fullName>
    </submittedName>
</protein>
<keyword evidence="4 5" id="KW-0067">ATP-binding</keyword>
<feature type="compositionally biased region" description="Basic residues" evidence="6">
    <location>
        <begin position="476"/>
        <end position="488"/>
    </location>
</feature>
<evidence type="ECO:0000256" key="1">
    <source>
        <dbReference type="ARBA" id="ARBA00022679"/>
    </source>
</evidence>
<accession>L7VUI7</accession>
<evidence type="ECO:0000256" key="3">
    <source>
        <dbReference type="ARBA" id="ARBA00022777"/>
    </source>
</evidence>
<dbReference type="InterPro" id="IPR000719">
    <property type="entry name" value="Prot_kinase_dom"/>
</dbReference>
<proteinExistence type="predicted"/>
<dbReference type="PROSITE" id="PS50011">
    <property type="entry name" value="PROTEIN_KINASE_DOM"/>
    <property type="match status" value="1"/>
</dbReference>
<evidence type="ECO:0000256" key="6">
    <source>
        <dbReference type="SAM" id="MobiDB-lite"/>
    </source>
</evidence>
<dbReference type="InterPro" id="IPR008271">
    <property type="entry name" value="Ser/Thr_kinase_AS"/>
</dbReference>
<dbReference type="PANTHER" id="PTHR43289">
    <property type="entry name" value="MITOGEN-ACTIVATED PROTEIN KINASE KINASE KINASE 20-RELATED"/>
    <property type="match status" value="1"/>
</dbReference>
<evidence type="ECO:0000259" key="7">
    <source>
        <dbReference type="PROSITE" id="PS50011"/>
    </source>
</evidence>
<reference evidence="8" key="1">
    <citation type="submission" date="2012-09" db="EMBL/GenBank/DDBJ databases">
        <title>Metagenomic Characterization of a Microbial Community in Wastewater Detects High Levels of Antibiotic Resistance.</title>
        <authorList>
            <person name="Abrams M."/>
            <person name="Caldwell A."/>
            <person name="Vandaei E."/>
            <person name="Lee W."/>
            <person name="Perrott J."/>
            <person name="Khan S.Y."/>
            <person name="Ta J."/>
            <person name="Romero D."/>
            <person name="Nguyen V."/>
            <person name="Pourmand N."/>
            <person name="Ouverney C.C."/>
        </authorList>
    </citation>
    <scope>NUCLEOTIDE SEQUENCE</scope>
</reference>
<feature type="domain" description="Protein kinase" evidence="7">
    <location>
        <begin position="59"/>
        <end position="329"/>
    </location>
</feature>
<name>L7VUI7_9BACT</name>
<evidence type="ECO:0000256" key="2">
    <source>
        <dbReference type="ARBA" id="ARBA00022741"/>
    </source>
</evidence>
<dbReference type="GO" id="GO:0004674">
    <property type="term" value="F:protein serine/threonine kinase activity"/>
    <property type="evidence" value="ECO:0007669"/>
    <property type="project" value="UniProtKB-KW"/>
</dbReference>
<dbReference type="SMART" id="SM00220">
    <property type="entry name" value="S_TKc"/>
    <property type="match status" value="1"/>
</dbReference>
<keyword evidence="2 5" id="KW-0547">Nucleotide-binding</keyword>
<dbReference type="PROSITE" id="PS00108">
    <property type="entry name" value="PROTEIN_KINASE_ST"/>
    <property type="match status" value="1"/>
</dbReference>